<reference evidence="2" key="1">
    <citation type="journal article" date="2015" name="PLoS Genet.">
        <title>The dynamic genome and transcriptome of the human fungal pathogen Blastomyces and close relative Emmonsia.</title>
        <authorList>
            <person name="Munoz J.F."/>
            <person name="Gauthier G.M."/>
            <person name="Desjardins C.A."/>
            <person name="Gallo J.E."/>
            <person name="Holder J."/>
            <person name="Sullivan T.D."/>
            <person name="Marty A.J."/>
            <person name="Carmen J.C."/>
            <person name="Chen Z."/>
            <person name="Ding L."/>
            <person name="Gujja S."/>
            <person name="Magrini V."/>
            <person name="Misas E."/>
            <person name="Mitreva M."/>
            <person name="Priest M."/>
            <person name="Saif S."/>
            <person name="Whiston E.A."/>
            <person name="Young S."/>
            <person name="Zeng Q."/>
            <person name="Goldman W.E."/>
            <person name="Mardis E.R."/>
            <person name="Taylor J.W."/>
            <person name="McEwen J.G."/>
            <person name="Clay O.K."/>
            <person name="Klein B.S."/>
            <person name="Cuomo C.A."/>
        </authorList>
    </citation>
    <scope>NUCLEOTIDE SEQUENCE [LARGE SCALE GENOMIC DNA]</scope>
    <source>
        <strain evidence="2">UAMH 3008</strain>
    </source>
</reference>
<dbReference type="Proteomes" id="UP000034164">
    <property type="component" value="Unassembled WGS sequence"/>
</dbReference>
<dbReference type="AlphaFoldDB" id="A0A0G2HYV9"/>
<protein>
    <submittedName>
        <fullName evidence="1">Uncharacterized protein</fullName>
    </submittedName>
</protein>
<gene>
    <name evidence="1" type="ORF">EMCG_00296</name>
</gene>
<dbReference type="VEuPathDB" id="FungiDB:EMCG_00296"/>
<evidence type="ECO:0000313" key="2">
    <source>
        <dbReference type="Proteomes" id="UP000034164"/>
    </source>
</evidence>
<name>A0A0G2HYV9_9EURO</name>
<dbReference type="EMBL" id="LCZI01000992">
    <property type="protein sequence ID" value="KKZ63313.1"/>
    <property type="molecule type" value="Genomic_DNA"/>
</dbReference>
<comment type="caution">
    <text evidence="1">The sequence shown here is derived from an EMBL/GenBank/DDBJ whole genome shotgun (WGS) entry which is preliminary data.</text>
</comment>
<sequence>MEDEQVKGELVQKQRPFTLVFHQDGSILTQNRLGPVVTTKTSTKRIHAERLPKPIGSHWGGMSSNNSVVPLGIIDVHANITLICRSMEV</sequence>
<proteinExistence type="predicted"/>
<accession>A0A0G2HYV9</accession>
<organism evidence="1 2">
    <name type="scientific">[Emmonsia] crescens</name>
    <dbReference type="NCBI Taxonomy" id="73230"/>
    <lineage>
        <taxon>Eukaryota</taxon>
        <taxon>Fungi</taxon>
        <taxon>Dikarya</taxon>
        <taxon>Ascomycota</taxon>
        <taxon>Pezizomycotina</taxon>
        <taxon>Eurotiomycetes</taxon>
        <taxon>Eurotiomycetidae</taxon>
        <taxon>Onygenales</taxon>
        <taxon>Ajellomycetaceae</taxon>
        <taxon>Emergomyces</taxon>
    </lineage>
</organism>
<evidence type="ECO:0000313" key="1">
    <source>
        <dbReference type="EMBL" id="KKZ63313.1"/>
    </source>
</evidence>